<dbReference type="Gene3D" id="3.30.470.20">
    <property type="entry name" value="ATP-grasp fold, B domain"/>
    <property type="match status" value="2"/>
</dbReference>
<dbReference type="Pfam" id="PF01326">
    <property type="entry name" value="PPDK_N"/>
    <property type="match status" value="2"/>
</dbReference>
<reference evidence="4 5" key="2">
    <citation type="submission" date="2019-05" db="EMBL/GenBank/DDBJ databases">
        <authorList>
            <person name="Suflita J.M."/>
            <person name="Marks C.R."/>
        </authorList>
    </citation>
    <scope>NUCLEOTIDE SEQUENCE [LARGE SCALE GENOMIC DNA]</scope>
    <source>
        <strain evidence="4 5">ALDC</strain>
    </source>
</reference>
<dbReference type="OrthoDB" id="9765468at2"/>
<dbReference type="InterPro" id="IPR002192">
    <property type="entry name" value="PPDK_AMP/ATP-bd"/>
</dbReference>
<evidence type="ECO:0000259" key="3">
    <source>
        <dbReference type="Pfam" id="PF01326"/>
    </source>
</evidence>
<dbReference type="InterPro" id="IPR036637">
    <property type="entry name" value="Phosphohistidine_dom_sf"/>
</dbReference>
<dbReference type="PANTHER" id="PTHR43615:SF1">
    <property type="entry name" value="PPDK_N DOMAIN-CONTAINING PROTEIN"/>
    <property type="match status" value="1"/>
</dbReference>
<feature type="domain" description="Pyruvate phosphate dikinase AMP/ATP-binding" evidence="3">
    <location>
        <begin position="56"/>
        <end position="196"/>
    </location>
</feature>
<feature type="region of interest" description="Disordered" evidence="1">
    <location>
        <begin position="576"/>
        <end position="602"/>
    </location>
</feature>
<dbReference type="Pfam" id="PF00391">
    <property type="entry name" value="PEP-utilizers"/>
    <property type="match status" value="1"/>
</dbReference>
<dbReference type="SUPFAM" id="SSF56059">
    <property type="entry name" value="Glutathione synthetase ATP-binding domain-like"/>
    <property type="match status" value="1"/>
</dbReference>
<dbReference type="Gene3D" id="3.30.1490.20">
    <property type="entry name" value="ATP-grasp fold, A domain"/>
    <property type="match status" value="2"/>
</dbReference>
<dbReference type="KEGG" id="dax:FDQ92_05735"/>
<accession>A0A4P8L259</accession>
<gene>
    <name evidence="4" type="ORF">FDQ92_05735</name>
</gene>
<dbReference type="Gene3D" id="3.50.30.10">
    <property type="entry name" value="Phosphohistidine domain"/>
    <property type="match status" value="1"/>
</dbReference>
<evidence type="ECO:0000313" key="4">
    <source>
        <dbReference type="EMBL" id="QCQ21723.1"/>
    </source>
</evidence>
<feature type="compositionally biased region" description="Low complexity" evidence="1">
    <location>
        <begin position="576"/>
        <end position="586"/>
    </location>
</feature>
<dbReference type="Proteomes" id="UP000298602">
    <property type="component" value="Chromosome"/>
</dbReference>
<evidence type="ECO:0008006" key="6">
    <source>
        <dbReference type="Google" id="ProtNLM"/>
    </source>
</evidence>
<name>A0A4P8L259_9BACT</name>
<evidence type="ECO:0000256" key="1">
    <source>
        <dbReference type="SAM" id="MobiDB-lite"/>
    </source>
</evidence>
<dbReference type="InterPro" id="IPR008279">
    <property type="entry name" value="PEP-util_enz_mobile_dom"/>
</dbReference>
<feature type="domain" description="PEP-utilising enzyme mobile" evidence="2">
    <location>
        <begin position="742"/>
        <end position="813"/>
    </location>
</feature>
<dbReference type="EMBL" id="CP040098">
    <property type="protein sequence ID" value="QCQ21723.1"/>
    <property type="molecule type" value="Genomic_DNA"/>
</dbReference>
<evidence type="ECO:0000313" key="5">
    <source>
        <dbReference type="Proteomes" id="UP000298602"/>
    </source>
</evidence>
<dbReference type="InterPro" id="IPR013815">
    <property type="entry name" value="ATP_grasp_subdomain_1"/>
</dbReference>
<protein>
    <recommendedName>
        <fullName evidence="6">Phosphoenolpyruvate synthase</fullName>
    </recommendedName>
</protein>
<feature type="domain" description="Pyruvate phosphate dikinase AMP/ATP-binding" evidence="3">
    <location>
        <begin position="218"/>
        <end position="261"/>
    </location>
</feature>
<sequence>MKLLIEFSEPEALSPEKVGHKFAALARAHRAGFPVPPAFAISMDAHAHFLACHEPPEGLADAVRRVFPGLASSEGVAVRSSGIWEDTENQSFAGQYRTLLRVRNATDAMTAIQDCWESAGRYALNRTEGQAEHERPPPTMAVILQRMVPARLAGVAFTRNPVFPALDEVVIEWTEGSAENLVSGRITPCRAYVGSSVRLDRETLDGPTRDGSPPLEVLERIAALSRRCEALFGKPQDVEWAADFDGRIWLLQSRPITTLAAPRTDVPPGLWTRKIAEDLWADRLTPFLSDVMERNAERFDFSDTLKALRLPTVRPTLAVVDGYLYVNGESLQSLLIWIPAGFTPSVIRSLFPPGFDFSAVPRASWREVLRLGLRLLALIANDRQANPFTCRRETQKRLRELEKRLQGTPPDEVSTETLLERVRHDVAIMAELQALNQFPYAYATLYVWFLRWLTVEVFRWGPGSFLHALRKHARNVTVEIERAARCIARQMARAPGLVDAVRRAPADRFLESIPETIREAVLDFLHRYGVRSADRSLMSPRWAEKPEQVFSMLISLAVAESSEEAAPRFQFAHAAPPHGTAPTGFPSSQRSGLSEDRSSEASQAPPLFTRILSAPAFAGAQRYLDLREALRFFLDHILYDLRLSLLALGDRLRLGDQVFFLTLKEVEDLVTGHLSLEGAAERSRSRRSAFQSSRRPPRFLVHGVPVDELELGRRPVLRGVGTSPGRAAGRARWVTDPSAADIERGDILVARHTDPGWTPIFSLVAGVVVEEGGLLNHASIVARELGIPAVVGVREATRRVPDGSSIVIDGSLGIVRLEEAGRAP</sequence>
<reference evidence="4 5" key="1">
    <citation type="submission" date="2019-05" db="EMBL/GenBank/DDBJ databases">
        <title>The Complete Genome Sequence of the n-alkane-degrading Desulfoglaeba alkanexedens ALDC reveals multiple alkylsuccinate synthase gene clusters.</title>
        <authorList>
            <person name="Callaghan A.V."/>
            <person name="Davidova I.A."/>
            <person name="Duncan K.E."/>
            <person name="Morris B."/>
            <person name="McInerney M.J."/>
        </authorList>
    </citation>
    <scope>NUCLEOTIDE SEQUENCE [LARGE SCALE GENOMIC DNA]</scope>
    <source>
        <strain evidence="4 5">ALDC</strain>
    </source>
</reference>
<keyword evidence="5" id="KW-1185">Reference proteome</keyword>
<dbReference type="RefSeq" id="WP_137423692.1">
    <property type="nucleotide sequence ID" value="NZ_CP040098.1"/>
</dbReference>
<dbReference type="InterPro" id="IPR051549">
    <property type="entry name" value="PEP_Utilizing_Enz"/>
</dbReference>
<dbReference type="GO" id="GO:0005524">
    <property type="term" value="F:ATP binding"/>
    <property type="evidence" value="ECO:0007669"/>
    <property type="project" value="InterPro"/>
</dbReference>
<dbReference type="PANTHER" id="PTHR43615">
    <property type="entry name" value="PHOSPHOENOLPYRUVATE SYNTHASE-RELATED"/>
    <property type="match status" value="1"/>
</dbReference>
<dbReference type="AlphaFoldDB" id="A0A4P8L259"/>
<dbReference type="GO" id="GO:0016301">
    <property type="term" value="F:kinase activity"/>
    <property type="evidence" value="ECO:0007669"/>
    <property type="project" value="InterPro"/>
</dbReference>
<evidence type="ECO:0000259" key="2">
    <source>
        <dbReference type="Pfam" id="PF00391"/>
    </source>
</evidence>
<organism evidence="4 5">
    <name type="scientific">Desulfoglaeba alkanexedens ALDC</name>
    <dbReference type="NCBI Taxonomy" id="980445"/>
    <lineage>
        <taxon>Bacteria</taxon>
        <taxon>Pseudomonadati</taxon>
        <taxon>Thermodesulfobacteriota</taxon>
        <taxon>Syntrophobacteria</taxon>
        <taxon>Syntrophobacterales</taxon>
        <taxon>Syntrophobacteraceae</taxon>
        <taxon>Desulfoglaeba</taxon>
    </lineage>
</organism>
<dbReference type="SUPFAM" id="SSF52009">
    <property type="entry name" value="Phosphohistidine domain"/>
    <property type="match status" value="1"/>
</dbReference>
<proteinExistence type="predicted"/>